<sequence>MSTQRSRVSMQRFCLTAIAATSIAFSGLVDARLDGAIFTTTPGGEIVNENVRYESKQEVFLDGGPGPNAPAHAAALPAGWYYFQVTDPSGKCLLSSIEGDAGVNGGTCYESVKGKGGPKNAETFDPEPLECRLFYFDGEDGVSLPNSTYSVTQKVRGQWVTEELPCSHLLGSEYLAQQGSGELAEGETIQLFPFANTPNPGGVYKAWVSTEASVQEACDGQVNNGATGELCDGVFGFIPRFSKTDNYKVRQQDVPDPSAYDIGLRKFHDKNLNCRYDPDQGEEHVSSWFFGITRPDEQRDDAKFSSNSEPNPTTFSVLGEEDLIWTVDQFMWFADVQVPQVIPLNANGEIKPNFTHYTTFAELRDFAPAHNDGFLHLSFVEPLACAQLADAQLADVQLADAQSIRRDTGEVTDDGFVPGLYADPISYKTGQNPDPVLIVAFGSVGIAEINVCKVFDKDRDGVKDPSESTIPNWPMTLTVPQSVPLPDNINPQATPELWTKLVEIFGSDIAGMYNRVISKQTGEDGCVTFKALVPNVRGDLAPYVLQETLSAAQGWTNTSQQSVTFDVRSVLTYDNGLPVIDGEVYNRNDGGSGDDFEFNNVCDVIVNFDTKGYWHNKNGLSELTEADRVYVNSLAPYSSPSVYFEAGDEPFDGTFSGGTPVAAAFSGDGVIWDAGTWQSEVSQFLVDSNGNAEENMHKEQLAQQLLAFIFNTRHRPDAGGLSGTATIEVNGTWMTIDDIIALAVATWQGTDVEAIVSMGATLDAFNNNDALPVAPNDYTDCVAPF</sequence>
<protein>
    <submittedName>
        <fullName evidence="2">Uncharacterized protein</fullName>
    </submittedName>
</protein>
<gene>
    <name evidence="2" type="ORF">SAMN04488244_101369</name>
</gene>
<evidence type="ECO:0000313" key="2">
    <source>
        <dbReference type="EMBL" id="SEF49989.1"/>
    </source>
</evidence>
<dbReference type="InterPro" id="IPR013783">
    <property type="entry name" value="Ig-like_fold"/>
</dbReference>
<dbReference type="Gene3D" id="2.60.40.10">
    <property type="entry name" value="Immunoglobulins"/>
    <property type="match status" value="1"/>
</dbReference>
<organism evidence="2 3">
    <name type="scientific">Vibrio hangzhouensis</name>
    <dbReference type="NCBI Taxonomy" id="462991"/>
    <lineage>
        <taxon>Bacteria</taxon>
        <taxon>Pseudomonadati</taxon>
        <taxon>Pseudomonadota</taxon>
        <taxon>Gammaproteobacteria</taxon>
        <taxon>Vibrionales</taxon>
        <taxon>Vibrionaceae</taxon>
        <taxon>Vibrio</taxon>
    </lineage>
</organism>
<dbReference type="Proteomes" id="UP000236721">
    <property type="component" value="Unassembled WGS sequence"/>
</dbReference>
<feature type="signal peptide" evidence="1">
    <location>
        <begin position="1"/>
        <end position="31"/>
    </location>
</feature>
<keyword evidence="3" id="KW-1185">Reference proteome</keyword>
<evidence type="ECO:0000256" key="1">
    <source>
        <dbReference type="SAM" id="SignalP"/>
    </source>
</evidence>
<reference evidence="3" key="1">
    <citation type="submission" date="2016-10" db="EMBL/GenBank/DDBJ databases">
        <authorList>
            <person name="Varghese N."/>
            <person name="Submissions S."/>
        </authorList>
    </citation>
    <scope>NUCLEOTIDE SEQUENCE [LARGE SCALE GENOMIC DNA]</scope>
    <source>
        <strain evidence="3">CGMCC 1.7062</strain>
    </source>
</reference>
<name>A0A1H5SH98_9VIBR</name>
<evidence type="ECO:0000313" key="3">
    <source>
        <dbReference type="Proteomes" id="UP000236721"/>
    </source>
</evidence>
<dbReference type="RefSeq" id="WP_244182990.1">
    <property type="nucleotide sequence ID" value="NZ_FNVG01000001.1"/>
</dbReference>
<dbReference type="AlphaFoldDB" id="A0A1H5SH98"/>
<keyword evidence="1" id="KW-0732">Signal</keyword>
<feature type="chain" id="PRO_5009284017" evidence="1">
    <location>
        <begin position="32"/>
        <end position="785"/>
    </location>
</feature>
<dbReference type="EMBL" id="FNVG01000001">
    <property type="protein sequence ID" value="SEF49989.1"/>
    <property type="molecule type" value="Genomic_DNA"/>
</dbReference>
<proteinExistence type="predicted"/>
<accession>A0A1H5SH98</accession>